<evidence type="ECO:0000256" key="1">
    <source>
        <dbReference type="SAM" id="MobiDB-lite"/>
    </source>
</evidence>
<feature type="region of interest" description="Disordered" evidence="1">
    <location>
        <begin position="1"/>
        <end position="24"/>
    </location>
</feature>
<sequence length="85" mass="9342">MGKRSPLQSVGDESASNVRAISGHRAGLRQMKRAVGSAGPTARHFFQVVCVAFRIGAHLNYTFLWRTRQIPLQLTLFITTGAAKM</sequence>
<dbReference type="AlphaFoldDB" id="A0A382I5U7"/>
<proteinExistence type="predicted"/>
<accession>A0A382I5U7</accession>
<protein>
    <submittedName>
        <fullName evidence="2">Uncharacterized protein</fullName>
    </submittedName>
</protein>
<evidence type="ECO:0000313" key="2">
    <source>
        <dbReference type="EMBL" id="SVB94587.1"/>
    </source>
</evidence>
<organism evidence="2">
    <name type="scientific">marine metagenome</name>
    <dbReference type="NCBI Taxonomy" id="408172"/>
    <lineage>
        <taxon>unclassified sequences</taxon>
        <taxon>metagenomes</taxon>
        <taxon>ecological metagenomes</taxon>
    </lineage>
</organism>
<gene>
    <name evidence="2" type="ORF">METZ01_LOCUS247441</name>
</gene>
<reference evidence="2" key="1">
    <citation type="submission" date="2018-05" db="EMBL/GenBank/DDBJ databases">
        <authorList>
            <person name="Lanie J.A."/>
            <person name="Ng W.-L."/>
            <person name="Kazmierczak K.M."/>
            <person name="Andrzejewski T.M."/>
            <person name="Davidsen T.M."/>
            <person name="Wayne K.J."/>
            <person name="Tettelin H."/>
            <person name="Glass J.I."/>
            <person name="Rusch D."/>
            <person name="Podicherti R."/>
            <person name="Tsui H.-C.T."/>
            <person name="Winkler M.E."/>
        </authorList>
    </citation>
    <scope>NUCLEOTIDE SEQUENCE</scope>
</reference>
<name>A0A382I5U7_9ZZZZ</name>
<dbReference type="EMBL" id="UINC01065187">
    <property type="protein sequence ID" value="SVB94587.1"/>
    <property type="molecule type" value="Genomic_DNA"/>
</dbReference>